<organism evidence="1 2">
    <name type="scientific">Desulfobaculum xiamenense</name>
    <dbReference type="NCBI Taxonomy" id="995050"/>
    <lineage>
        <taxon>Bacteria</taxon>
        <taxon>Pseudomonadati</taxon>
        <taxon>Thermodesulfobacteriota</taxon>
        <taxon>Desulfovibrionia</taxon>
        <taxon>Desulfovibrionales</taxon>
        <taxon>Desulfovibrionaceae</taxon>
        <taxon>Desulfobaculum</taxon>
    </lineage>
</organism>
<comment type="caution">
    <text evidence="1">The sequence shown here is derived from an EMBL/GenBank/DDBJ whole genome shotgun (WGS) entry which is preliminary data.</text>
</comment>
<accession>A0A846QUX2</accession>
<dbReference type="RefSeq" id="WP_167942438.1">
    <property type="nucleotide sequence ID" value="NZ_JAATJA010000005.1"/>
</dbReference>
<sequence length="81" mass="8579">MQSLGLCGQLPLQAAQTAQLGKNQIDINGAFLPHRPGLLNEPSSLNSQITGLIDVTAHKTIEFPLPDVQGLIEKKQAVGHG</sequence>
<evidence type="ECO:0000313" key="1">
    <source>
        <dbReference type="EMBL" id="NJB69345.1"/>
    </source>
</evidence>
<keyword evidence="2" id="KW-1185">Reference proteome</keyword>
<dbReference type="EMBL" id="JAATJA010000005">
    <property type="protein sequence ID" value="NJB69345.1"/>
    <property type="molecule type" value="Genomic_DNA"/>
</dbReference>
<reference evidence="1 2" key="1">
    <citation type="submission" date="2020-03" db="EMBL/GenBank/DDBJ databases">
        <title>Genomic Encyclopedia of Type Strains, Phase IV (KMG-IV): sequencing the most valuable type-strain genomes for metagenomic binning, comparative biology and taxonomic classification.</title>
        <authorList>
            <person name="Goeker M."/>
        </authorList>
    </citation>
    <scope>NUCLEOTIDE SEQUENCE [LARGE SCALE GENOMIC DNA]</scope>
    <source>
        <strain evidence="1 2">DSM 24233</strain>
    </source>
</reference>
<proteinExistence type="predicted"/>
<dbReference type="AlphaFoldDB" id="A0A846QUX2"/>
<gene>
    <name evidence="1" type="ORF">GGQ74_003047</name>
</gene>
<name>A0A846QUX2_9BACT</name>
<protein>
    <submittedName>
        <fullName evidence="1">Uncharacterized protein</fullName>
    </submittedName>
</protein>
<dbReference type="Proteomes" id="UP000580856">
    <property type="component" value="Unassembled WGS sequence"/>
</dbReference>
<evidence type="ECO:0000313" key="2">
    <source>
        <dbReference type="Proteomes" id="UP000580856"/>
    </source>
</evidence>